<dbReference type="HOGENOM" id="CLU_2855764_0_0_1"/>
<dbReference type="GeneID" id="26250580"/>
<organism evidence="1 2">
    <name type="scientific">Bipolaris victoriae (strain FI3)</name>
    <name type="common">Victoria blight of oats agent</name>
    <name type="synonym">Cochliobolus victoriae</name>
    <dbReference type="NCBI Taxonomy" id="930091"/>
    <lineage>
        <taxon>Eukaryota</taxon>
        <taxon>Fungi</taxon>
        <taxon>Dikarya</taxon>
        <taxon>Ascomycota</taxon>
        <taxon>Pezizomycotina</taxon>
        <taxon>Dothideomycetes</taxon>
        <taxon>Pleosporomycetidae</taxon>
        <taxon>Pleosporales</taxon>
        <taxon>Pleosporineae</taxon>
        <taxon>Pleosporaceae</taxon>
        <taxon>Bipolaris</taxon>
    </lineage>
</organism>
<feature type="non-terminal residue" evidence="1">
    <location>
        <position position="1"/>
    </location>
</feature>
<dbReference type="AlphaFoldDB" id="W7E284"/>
<name>W7E284_BIPV3</name>
<accession>W7E284</accession>
<sequence>PVRSSLVKQFTGGLVVRWVTTGESPLSYVFGFDFLLSDMGHVGGFRRALDPRDYVHVYSNLEQEL</sequence>
<dbReference type="RefSeq" id="XP_014550759.1">
    <property type="nucleotide sequence ID" value="XM_014695273.1"/>
</dbReference>
<evidence type="ECO:0000313" key="2">
    <source>
        <dbReference type="Proteomes" id="UP000054337"/>
    </source>
</evidence>
<protein>
    <submittedName>
        <fullName evidence="1">Uncharacterized protein</fullName>
    </submittedName>
</protein>
<gene>
    <name evidence="1" type="ORF">COCVIDRAFT_114599</name>
</gene>
<keyword evidence="2" id="KW-1185">Reference proteome</keyword>
<evidence type="ECO:0000313" key="1">
    <source>
        <dbReference type="EMBL" id="EUN21184.1"/>
    </source>
</evidence>
<dbReference type="Proteomes" id="UP000054337">
    <property type="component" value="Unassembled WGS sequence"/>
</dbReference>
<reference evidence="1 2" key="1">
    <citation type="journal article" date="2013" name="PLoS Genet.">
        <title>Comparative genome structure, secondary metabolite, and effector coding capacity across Cochliobolus pathogens.</title>
        <authorList>
            <person name="Condon B.J."/>
            <person name="Leng Y."/>
            <person name="Wu D."/>
            <person name="Bushley K.E."/>
            <person name="Ohm R.A."/>
            <person name="Otillar R."/>
            <person name="Martin J."/>
            <person name="Schackwitz W."/>
            <person name="Grimwood J."/>
            <person name="MohdZainudin N."/>
            <person name="Xue C."/>
            <person name="Wang R."/>
            <person name="Manning V.A."/>
            <person name="Dhillon B."/>
            <person name="Tu Z.J."/>
            <person name="Steffenson B.J."/>
            <person name="Salamov A."/>
            <person name="Sun H."/>
            <person name="Lowry S."/>
            <person name="LaButti K."/>
            <person name="Han J."/>
            <person name="Copeland A."/>
            <person name="Lindquist E."/>
            <person name="Barry K."/>
            <person name="Schmutz J."/>
            <person name="Baker S.E."/>
            <person name="Ciuffetti L.M."/>
            <person name="Grigoriev I.V."/>
            <person name="Zhong S."/>
            <person name="Turgeon B.G."/>
        </authorList>
    </citation>
    <scope>NUCLEOTIDE SEQUENCE [LARGE SCALE GENOMIC DNA]</scope>
    <source>
        <strain evidence="1 2">FI3</strain>
    </source>
</reference>
<proteinExistence type="predicted"/>
<dbReference type="OrthoDB" id="3695292at2759"/>
<dbReference type="EMBL" id="KI968859">
    <property type="protein sequence ID" value="EUN21184.1"/>
    <property type="molecule type" value="Genomic_DNA"/>
</dbReference>